<keyword evidence="3" id="KW-1185">Reference proteome</keyword>
<protein>
    <submittedName>
        <fullName evidence="2">NAD(P)H-binding protein</fullName>
    </submittedName>
</protein>
<dbReference type="SUPFAM" id="SSF51735">
    <property type="entry name" value="NAD(P)-binding Rossmann-fold domains"/>
    <property type="match status" value="1"/>
</dbReference>
<feature type="domain" description="NAD(P)-binding" evidence="1">
    <location>
        <begin position="6"/>
        <end position="145"/>
    </location>
</feature>
<dbReference type="InterPro" id="IPR052718">
    <property type="entry name" value="NmrA-type_oxidoreductase"/>
</dbReference>
<dbReference type="Proteomes" id="UP001519654">
    <property type="component" value="Unassembled WGS sequence"/>
</dbReference>
<dbReference type="EMBL" id="JAHKKG010000005">
    <property type="protein sequence ID" value="MBU2665119.1"/>
    <property type="molecule type" value="Genomic_DNA"/>
</dbReference>
<dbReference type="RefSeq" id="WP_215788355.1">
    <property type="nucleotide sequence ID" value="NZ_JAHKKG010000005.1"/>
</dbReference>
<comment type="caution">
    <text evidence="2">The sequence shown here is derived from an EMBL/GenBank/DDBJ whole genome shotgun (WGS) entry which is preliminary data.</text>
</comment>
<dbReference type="Pfam" id="PF13460">
    <property type="entry name" value="NAD_binding_10"/>
    <property type="match status" value="1"/>
</dbReference>
<name>A0ABS5YQX3_9ACTN</name>
<evidence type="ECO:0000313" key="3">
    <source>
        <dbReference type="Proteomes" id="UP001519654"/>
    </source>
</evidence>
<dbReference type="PANTHER" id="PTHR47129:SF1">
    <property type="entry name" value="NMRA-LIKE DOMAIN-CONTAINING PROTEIN"/>
    <property type="match status" value="1"/>
</dbReference>
<evidence type="ECO:0000313" key="2">
    <source>
        <dbReference type="EMBL" id="MBU2665119.1"/>
    </source>
</evidence>
<dbReference type="Gene3D" id="3.90.25.10">
    <property type="entry name" value="UDP-galactose 4-epimerase, domain 1"/>
    <property type="match status" value="1"/>
</dbReference>
<organism evidence="2 3">
    <name type="scientific">Paractinoplanes bogorensis</name>
    <dbReference type="NCBI Taxonomy" id="1610840"/>
    <lineage>
        <taxon>Bacteria</taxon>
        <taxon>Bacillati</taxon>
        <taxon>Actinomycetota</taxon>
        <taxon>Actinomycetes</taxon>
        <taxon>Micromonosporales</taxon>
        <taxon>Micromonosporaceae</taxon>
        <taxon>Paractinoplanes</taxon>
    </lineage>
</organism>
<sequence length="286" mass="29853">MIVITGATGQLGSRIVEHVLQRVPAGQVGVSVQDPAKAAHLAERGVRVRRGDFTEPATLAHAFEGAERVLVVSAAIRGPGGLTANLAAIDAARDAGVRRILYTSHQASSPRSLFPAQLTHAASEEHLLATGVPFTSLRNGFYTSTIGYYLGAALETGRFAVPADGPFSWTAHDDLAEVAAVALAEEGVLDGITPPLTAPETLDFEAVAAVVSELTGRTISRVVVGDDEWKAAAVEAGVPEAAAEFTLGMFRAARRGEFAVTDPTLEKVIGRPATPARTVIAGMLDR</sequence>
<gene>
    <name evidence="2" type="ORF">KOI35_16575</name>
</gene>
<dbReference type="InterPro" id="IPR036291">
    <property type="entry name" value="NAD(P)-bd_dom_sf"/>
</dbReference>
<reference evidence="2 3" key="1">
    <citation type="submission" date="2021-06" db="EMBL/GenBank/DDBJ databases">
        <title>Actinoplanes lichenicola sp. nov., and Actinoplanes ovalisporus sp. nov., isolated from lichen in Thailand.</title>
        <authorList>
            <person name="Saeng-In P."/>
            <person name="Kanchanasin P."/>
            <person name="Yuki M."/>
            <person name="Kudo T."/>
            <person name="Ohkuma M."/>
            <person name="Phongsopitanun W."/>
            <person name="Tanasupawat S."/>
        </authorList>
    </citation>
    <scope>NUCLEOTIDE SEQUENCE [LARGE SCALE GENOMIC DNA]</scope>
    <source>
        <strain evidence="2 3">NBRC 110975</strain>
    </source>
</reference>
<dbReference type="Gene3D" id="3.40.50.720">
    <property type="entry name" value="NAD(P)-binding Rossmann-like Domain"/>
    <property type="match status" value="1"/>
</dbReference>
<accession>A0ABS5YQX3</accession>
<proteinExistence type="predicted"/>
<dbReference type="PANTHER" id="PTHR47129">
    <property type="entry name" value="QUINONE OXIDOREDUCTASE 2"/>
    <property type="match status" value="1"/>
</dbReference>
<evidence type="ECO:0000259" key="1">
    <source>
        <dbReference type="Pfam" id="PF13460"/>
    </source>
</evidence>
<dbReference type="InterPro" id="IPR016040">
    <property type="entry name" value="NAD(P)-bd_dom"/>
</dbReference>